<sequence length="226" mass="25244">MSEDFFVAKNLKKHWHSENYDLEIKFSLTVKKGEMVVLLGPSGCGKSTVLKMIAGLLPFDNTDKDTVLELEGQDLLPVPAGKRQIGMVFQSPSLFPHLRTDDNIAYGLRCRGMGKKESREKASVFLERFGLAGFEKRRPESLSGGEAQRVSLARTLIIQPKLVLFDEPLSALDAPLRKRLAEDICTMQDSLGFAGIFVTHDREEARLVADRIVTMEKGHVIEEISL</sequence>
<dbReference type="GO" id="GO:0015408">
    <property type="term" value="F:ABC-type ferric iron transporter activity"/>
    <property type="evidence" value="ECO:0007669"/>
    <property type="project" value="InterPro"/>
</dbReference>
<evidence type="ECO:0000256" key="8">
    <source>
        <dbReference type="ARBA" id="ARBA00023136"/>
    </source>
</evidence>
<gene>
    <name evidence="10" type="ORF">IAA16_07020</name>
</gene>
<dbReference type="PANTHER" id="PTHR42781:SF4">
    <property type="entry name" value="SPERMIDINE_PUTRESCINE IMPORT ATP-BINDING PROTEIN POTA"/>
    <property type="match status" value="1"/>
</dbReference>
<dbReference type="InterPro" id="IPR003593">
    <property type="entry name" value="AAA+_ATPase"/>
</dbReference>
<dbReference type="GO" id="GO:0016020">
    <property type="term" value="C:membrane"/>
    <property type="evidence" value="ECO:0007669"/>
    <property type="project" value="InterPro"/>
</dbReference>
<evidence type="ECO:0000313" key="10">
    <source>
        <dbReference type="EMBL" id="MBU3850301.1"/>
    </source>
</evidence>
<keyword evidence="1" id="KW-0813">Transport</keyword>
<keyword evidence="7" id="KW-0406">Ion transport</keyword>
<evidence type="ECO:0000256" key="3">
    <source>
        <dbReference type="ARBA" id="ARBA00022496"/>
    </source>
</evidence>
<protein>
    <submittedName>
        <fullName evidence="10">ABC transporter ATP-binding protein</fullName>
    </submittedName>
</protein>
<evidence type="ECO:0000256" key="1">
    <source>
        <dbReference type="ARBA" id="ARBA00022448"/>
    </source>
</evidence>
<name>A0A9E2L452_9SPIR</name>
<dbReference type="CDD" id="cd03259">
    <property type="entry name" value="ABC_Carb_Solutes_like"/>
    <property type="match status" value="1"/>
</dbReference>
<dbReference type="InterPro" id="IPR003439">
    <property type="entry name" value="ABC_transporter-like_ATP-bd"/>
</dbReference>
<dbReference type="SMART" id="SM00382">
    <property type="entry name" value="AAA"/>
    <property type="match status" value="1"/>
</dbReference>
<reference evidence="10" key="1">
    <citation type="journal article" date="2021" name="PeerJ">
        <title>Extensive microbial diversity within the chicken gut microbiome revealed by metagenomics and culture.</title>
        <authorList>
            <person name="Gilroy R."/>
            <person name="Ravi A."/>
            <person name="Getino M."/>
            <person name="Pursley I."/>
            <person name="Horton D.L."/>
            <person name="Alikhan N.F."/>
            <person name="Baker D."/>
            <person name="Gharbi K."/>
            <person name="Hall N."/>
            <person name="Watson M."/>
            <person name="Adriaenssens E.M."/>
            <person name="Foster-Nyarko E."/>
            <person name="Jarju S."/>
            <person name="Secka A."/>
            <person name="Antonio M."/>
            <person name="Oren A."/>
            <person name="Chaudhuri R.R."/>
            <person name="La Ragione R."/>
            <person name="Hildebrand F."/>
            <person name="Pallen M.J."/>
        </authorList>
    </citation>
    <scope>NUCLEOTIDE SEQUENCE</scope>
    <source>
        <strain evidence="10">Gambia15-2214</strain>
    </source>
</reference>
<evidence type="ECO:0000259" key="9">
    <source>
        <dbReference type="PROSITE" id="PS50893"/>
    </source>
</evidence>
<dbReference type="GO" id="GO:0016887">
    <property type="term" value="F:ATP hydrolysis activity"/>
    <property type="evidence" value="ECO:0007669"/>
    <property type="project" value="InterPro"/>
</dbReference>
<dbReference type="InterPro" id="IPR050093">
    <property type="entry name" value="ABC_SmlMolc_Importer"/>
</dbReference>
<dbReference type="EMBL" id="JAHLFV010000166">
    <property type="protein sequence ID" value="MBU3850301.1"/>
    <property type="molecule type" value="Genomic_DNA"/>
</dbReference>
<organism evidence="10 11">
    <name type="scientific">Candidatus Treponema excrementipullorum</name>
    <dbReference type="NCBI Taxonomy" id="2838768"/>
    <lineage>
        <taxon>Bacteria</taxon>
        <taxon>Pseudomonadati</taxon>
        <taxon>Spirochaetota</taxon>
        <taxon>Spirochaetia</taxon>
        <taxon>Spirochaetales</taxon>
        <taxon>Treponemataceae</taxon>
        <taxon>Treponema</taxon>
    </lineage>
</organism>
<evidence type="ECO:0000313" key="11">
    <source>
        <dbReference type="Proteomes" id="UP000823914"/>
    </source>
</evidence>
<dbReference type="Gene3D" id="3.40.50.300">
    <property type="entry name" value="P-loop containing nucleotide triphosphate hydrolases"/>
    <property type="match status" value="1"/>
</dbReference>
<dbReference type="PROSITE" id="PS50893">
    <property type="entry name" value="ABC_TRANSPORTER_2"/>
    <property type="match status" value="1"/>
</dbReference>
<evidence type="ECO:0000256" key="7">
    <source>
        <dbReference type="ARBA" id="ARBA00023065"/>
    </source>
</evidence>
<feature type="domain" description="ABC transporter" evidence="9">
    <location>
        <begin position="6"/>
        <end position="226"/>
    </location>
</feature>
<keyword evidence="2" id="KW-1003">Cell membrane</keyword>
<dbReference type="PANTHER" id="PTHR42781">
    <property type="entry name" value="SPERMIDINE/PUTRESCINE IMPORT ATP-BINDING PROTEIN POTA"/>
    <property type="match status" value="1"/>
</dbReference>
<evidence type="ECO:0000256" key="5">
    <source>
        <dbReference type="ARBA" id="ARBA00022840"/>
    </source>
</evidence>
<dbReference type="InterPro" id="IPR015853">
    <property type="entry name" value="ABC_transpr_FbpC"/>
</dbReference>
<keyword evidence="6" id="KW-0408">Iron</keyword>
<dbReference type="InterPro" id="IPR027417">
    <property type="entry name" value="P-loop_NTPase"/>
</dbReference>
<dbReference type="AlphaFoldDB" id="A0A9E2L452"/>
<dbReference type="SUPFAM" id="SSF52540">
    <property type="entry name" value="P-loop containing nucleoside triphosphate hydrolases"/>
    <property type="match status" value="1"/>
</dbReference>
<dbReference type="Proteomes" id="UP000823914">
    <property type="component" value="Unassembled WGS sequence"/>
</dbReference>
<dbReference type="GO" id="GO:0005524">
    <property type="term" value="F:ATP binding"/>
    <property type="evidence" value="ECO:0007669"/>
    <property type="project" value="UniProtKB-KW"/>
</dbReference>
<evidence type="ECO:0000256" key="6">
    <source>
        <dbReference type="ARBA" id="ARBA00023004"/>
    </source>
</evidence>
<keyword evidence="8" id="KW-0472">Membrane</keyword>
<keyword evidence="4" id="KW-0547">Nucleotide-binding</keyword>
<accession>A0A9E2L452</accession>
<reference evidence="10" key="2">
    <citation type="submission" date="2021-04" db="EMBL/GenBank/DDBJ databases">
        <authorList>
            <person name="Gilroy R."/>
        </authorList>
    </citation>
    <scope>NUCLEOTIDE SEQUENCE</scope>
    <source>
        <strain evidence="10">Gambia15-2214</strain>
    </source>
</reference>
<keyword evidence="3" id="KW-0410">Iron transport</keyword>
<comment type="caution">
    <text evidence="10">The sequence shown here is derived from an EMBL/GenBank/DDBJ whole genome shotgun (WGS) entry which is preliminary data.</text>
</comment>
<proteinExistence type="predicted"/>
<keyword evidence="5 10" id="KW-0067">ATP-binding</keyword>
<evidence type="ECO:0000256" key="4">
    <source>
        <dbReference type="ARBA" id="ARBA00022741"/>
    </source>
</evidence>
<evidence type="ECO:0000256" key="2">
    <source>
        <dbReference type="ARBA" id="ARBA00022475"/>
    </source>
</evidence>
<dbReference type="PROSITE" id="PS00211">
    <property type="entry name" value="ABC_TRANSPORTER_1"/>
    <property type="match status" value="1"/>
</dbReference>
<dbReference type="Pfam" id="PF00005">
    <property type="entry name" value="ABC_tran"/>
    <property type="match status" value="1"/>
</dbReference>
<dbReference type="InterPro" id="IPR017871">
    <property type="entry name" value="ABC_transporter-like_CS"/>
</dbReference>